<dbReference type="Proteomes" id="UP000199163">
    <property type="component" value="Unassembled WGS sequence"/>
</dbReference>
<feature type="domain" description="Cupin type-2" evidence="3">
    <location>
        <begin position="270"/>
        <end position="337"/>
    </location>
</feature>
<dbReference type="SUPFAM" id="SSF51182">
    <property type="entry name" value="RmlC-like cupins"/>
    <property type="match status" value="1"/>
</dbReference>
<evidence type="ECO:0000256" key="2">
    <source>
        <dbReference type="ARBA" id="ARBA00023002"/>
    </source>
</evidence>
<dbReference type="EMBL" id="FNDK01000002">
    <property type="protein sequence ID" value="SDH16662.1"/>
    <property type="molecule type" value="Genomic_DNA"/>
</dbReference>
<proteinExistence type="predicted"/>
<dbReference type="PANTHER" id="PTHR41517">
    <property type="entry name" value="1,2-DIOXYGENASE PROTEIN-RELATED"/>
    <property type="match status" value="1"/>
</dbReference>
<evidence type="ECO:0000313" key="4">
    <source>
        <dbReference type="EMBL" id="SDH16662.1"/>
    </source>
</evidence>
<dbReference type="InterPro" id="IPR014710">
    <property type="entry name" value="RmlC-like_jellyroll"/>
</dbReference>
<dbReference type="Gene3D" id="2.60.120.10">
    <property type="entry name" value="Jelly Rolls"/>
    <property type="match status" value="1"/>
</dbReference>
<name>A0A1G8A6U2_9BACI</name>
<evidence type="ECO:0000259" key="3">
    <source>
        <dbReference type="Pfam" id="PF07883"/>
    </source>
</evidence>
<reference evidence="4 5" key="1">
    <citation type="submission" date="2016-10" db="EMBL/GenBank/DDBJ databases">
        <authorList>
            <person name="de Groot N.N."/>
        </authorList>
    </citation>
    <scope>NUCLEOTIDE SEQUENCE [LARGE SCALE GENOMIC DNA]</scope>
    <source>
        <strain evidence="4 5">DSM 21632</strain>
    </source>
</reference>
<dbReference type="InterPro" id="IPR047183">
    <property type="entry name" value="GDO-like"/>
</dbReference>
<dbReference type="InterPro" id="IPR011051">
    <property type="entry name" value="RmlC_Cupin_sf"/>
</dbReference>
<dbReference type="PANTHER" id="PTHR41517:SF1">
    <property type="entry name" value="CUPIN"/>
    <property type="match status" value="1"/>
</dbReference>
<protein>
    <submittedName>
        <fullName evidence="4">Gentisate 1,2-dioxygenase</fullName>
    </submittedName>
</protein>
<keyword evidence="2" id="KW-0560">Oxidoreductase</keyword>
<evidence type="ECO:0000256" key="1">
    <source>
        <dbReference type="ARBA" id="ARBA00022964"/>
    </source>
</evidence>
<evidence type="ECO:0000313" key="5">
    <source>
        <dbReference type="Proteomes" id="UP000199163"/>
    </source>
</evidence>
<dbReference type="AlphaFoldDB" id="A0A1G8A6U2"/>
<feature type="domain" description="Cupin type-2" evidence="3">
    <location>
        <begin position="102"/>
        <end position="169"/>
    </location>
</feature>
<keyword evidence="1 4" id="KW-0223">Dioxygenase</keyword>
<dbReference type="CDD" id="cd02216">
    <property type="entry name" value="cupin_GDO-like_N"/>
    <property type="match status" value="1"/>
</dbReference>
<gene>
    <name evidence="4" type="ORF">SAMN05192534_10245</name>
</gene>
<dbReference type="InterPro" id="IPR013096">
    <property type="entry name" value="Cupin_2"/>
</dbReference>
<accession>A0A1G8A6U2</accession>
<sequence>METNAFMESQEVKDFNKKIEKDELGPLWNAIPELVSKEPAQHAEPYLWKGSVIKEHLMEATKIFTPERGGERRAIYLQNPKMKDREPWGWGAATQNIYAAVQLILPGEEAPSHRHKQSALRFIMEGEGAYSIVDGERLFMNEGDFVVTPQECWHGHGHEGEEPMLWMDVLDIPFIYSIGGSFFEGYPEEGVQKPERADNYSPNHYQGGLVRPIKDRKPKKAPVGTYKWQQTKEALDGLEEFDPDVYDGHAVEFINPTTGDTANVNIASWMQRLPVGFRGKAHRHTNSSVVHVHSGSGYSVIDGVKFEWEKGDFFVIPSWSWHEHVNTGDEAVHLFSVHDTPIMETFNLQHEEEYKDGHQEVNSVFQP</sequence>
<keyword evidence="5" id="KW-1185">Reference proteome</keyword>
<dbReference type="CDD" id="cd06992">
    <property type="entry name" value="cupin_GDO-like_C"/>
    <property type="match status" value="1"/>
</dbReference>
<dbReference type="Pfam" id="PF07883">
    <property type="entry name" value="Cupin_2"/>
    <property type="match status" value="2"/>
</dbReference>
<dbReference type="STRING" id="568899.SAMN05192534_10245"/>
<organism evidence="4 5">
    <name type="scientific">Alteribacillus persepolensis</name>
    <dbReference type="NCBI Taxonomy" id="568899"/>
    <lineage>
        <taxon>Bacteria</taxon>
        <taxon>Bacillati</taxon>
        <taxon>Bacillota</taxon>
        <taxon>Bacilli</taxon>
        <taxon>Bacillales</taxon>
        <taxon>Bacillaceae</taxon>
        <taxon>Alteribacillus</taxon>
    </lineage>
</organism>
<dbReference type="GO" id="GO:0051213">
    <property type="term" value="F:dioxygenase activity"/>
    <property type="evidence" value="ECO:0007669"/>
    <property type="project" value="UniProtKB-KW"/>
</dbReference>